<evidence type="ECO:0000313" key="3">
    <source>
        <dbReference type="Proteomes" id="UP000317178"/>
    </source>
</evidence>
<name>A0A518CM21_9PLAN</name>
<dbReference type="OrthoDB" id="5197332at2"/>
<dbReference type="KEGG" id="plon:Pla110_20050"/>
<dbReference type="Proteomes" id="UP000317178">
    <property type="component" value="Chromosome"/>
</dbReference>
<reference evidence="2 3" key="1">
    <citation type="submission" date="2019-02" db="EMBL/GenBank/DDBJ databases">
        <title>Deep-cultivation of Planctomycetes and their phenomic and genomic characterization uncovers novel biology.</title>
        <authorList>
            <person name="Wiegand S."/>
            <person name="Jogler M."/>
            <person name="Boedeker C."/>
            <person name="Pinto D."/>
            <person name="Vollmers J."/>
            <person name="Rivas-Marin E."/>
            <person name="Kohn T."/>
            <person name="Peeters S.H."/>
            <person name="Heuer A."/>
            <person name="Rast P."/>
            <person name="Oberbeckmann S."/>
            <person name="Bunk B."/>
            <person name="Jeske O."/>
            <person name="Meyerdierks A."/>
            <person name="Storesund J.E."/>
            <person name="Kallscheuer N."/>
            <person name="Luecker S."/>
            <person name="Lage O.M."/>
            <person name="Pohl T."/>
            <person name="Merkel B.J."/>
            <person name="Hornburger P."/>
            <person name="Mueller R.-W."/>
            <person name="Bruemmer F."/>
            <person name="Labrenz M."/>
            <person name="Spormann A.M."/>
            <person name="Op den Camp H."/>
            <person name="Overmann J."/>
            <person name="Amann R."/>
            <person name="Jetten M.S.M."/>
            <person name="Mascher T."/>
            <person name="Medema M.H."/>
            <person name="Devos D.P."/>
            <person name="Kaster A.-K."/>
            <person name="Ovreas L."/>
            <person name="Rohde M."/>
            <person name="Galperin M.Y."/>
            <person name="Jogler C."/>
        </authorList>
    </citation>
    <scope>NUCLEOTIDE SEQUENCE [LARGE SCALE GENOMIC DNA]</scope>
    <source>
        <strain evidence="2 3">Pla110</strain>
    </source>
</reference>
<feature type="region of interest" description="Disordered" evidence="1">
    <location>
        <begin position="85"/>
        <end position="109"/>
    </location>
</feature>
<accession>A0A518CM21</accession>
<gene>
    <name evidence="2" type="ORF">Pla110_20050</name>
</gene>
<dbReference type="AlphaFoldDB" id="A0A518CM21"/>
<evidence type="ECO:0000313" key="2">
    <source>
        <dbReference type="EMBL" id="QDU80279.1"/>
    </source>
</evidence>
<dbReference type="EMBL" id="CP036281">
    <property type="protein sequence ID" value="QDU80279.1"/>
    <property type="molecule type" value="Genomic_DNA"/>
</dbReference>
<feature type="compositionally biased region" description="Acidic residues" evidence="1">
    <location>
        <begin position="85"/>
        <end position="101"/>
    </location>
</feature>
<keyword evidence="3" id="KW-1185">Reference proteome</keyword>
<organism evidence="2 3">
    <name type="scientific">Polystyrenella longa</name>
    <dbReference type="NCBI Taxonomy" id="2528007"/>
    <lineage>
        <taxon>Bacteria</taxon>
        <taxon>Pseudomonadati</taxon>
        <taxon>Planctomycetota</taxon>
        <taxon>Planctomycetia</taxon>
        <taxon>Planctomycetales</taxon>
        <taxon>Planctomycetaceae</taxon>
        <taxon>Polystyrenella</taxon>
    </lineage>
</organism>
<sequence length="246" mass="27668">MSSYDLSPIDVNPPAIDKLLKTFQELYSGGKVGLWSYQVEGDTTDTIYEDPELPEKTLELIEEFLNEEVVIETCAPLLEMAELFDDEEEEEEEKGEEDGFEASEHDERDMSEDFAGEIAEALETLNLNMEQIEGLGDGDFEINWAESGPFVAEGVLTHLLVAGGVQNDFPGTVNDARRLTADFTDALIEDRILQAQVAICDQPWSTWFHDEVGEFSLFIYDKPVKRIHLLCLTESGEESELEDGEE</sequence>
<protein>
    <submittedName>
        <fullName evidence="2">Uncharacterized protein</fullName>
    </submittedName>
</protein>
<proteinExistence type="predicted"/>
<evidence type="ECO:0000256" key="1">
    <source>
        <dbReference type="SAM" id="MobiDB-lite"/>
    </source>
</evidence>